<protein>
    <recommendedName>
        <fullName evidence="1">XdhC Rossmann domain-containing protein</fullName>
    </recommendedName>
</protein>
<evidence type="ECO:0000313" key="2">
    <source>
        <dbReference type="EMBL" id="MPM97787.1"/>
    </source>
</evidence>
<accession>A0A645E7H3</accession>
<dbReference type="InterPro" id="IPR027051">
    <property type="entry name" value="XdhC_Rossmann_dom"/>
</dbReference>
<reference evidence="2" key="1">
    <citation type="submission" date="2019-08" db="EMBL/GenBank/DDBJ databases">
        <authorList>
            <person name="Kucharzyk K."/>
            <person name="Murdoch R.W."/>
            <person name="Higgins S."/>
            <person name="Loffler F."/>
        </authorList>
    </citation>
    <scope>NUCLEOTIDE SEQUENCE</scope>
</reference>
<dbReference type="InterPro" id="IPR052698">
    <property type="entry name" value="MoCofactor_Util/Proc"/>
</dbReference>
<dbReference type="EMBL" id="VSSQ01044006">
    <property type="protein sequence ID" value="MPM97787.1"/>
    <property type="molecule type" value="Genomic_DNA"/>
</dbReference>
<evidence type="ECO:0000259" key="1">
    <source>
        <dbReference type="Pfam" id="PF13478"/>
    </source>
</evidence>
<organism evidence="2">
    <name type="scientific">bioreactor metagenome</name>
    <dbReference type="NCBI Taxonomy" id="1076179"/>
    <lineage>
        <taxon>unclassified sequences</taxon>
        <taxon>metagenomes</taxon>
        <taxon>ecological metagenomes</taxon>
    </lineage>
</organism>
<proteinExistence type="predicted"/>
<dbReference type="Pfam" id="PF13478">
    <property type="entry name" value="XdhC_C"/>
    <property type="match status" value="1"/>
</dbReference>
<dbReference type="AlphaFoldDB" id="A0A645E7H3"/>
<name>A0A645E7H3_9ZZZZ</name>
<dbReference type="PANTHER" id="PTHR30388">
    <property type="entry name" value="ALDEHYDE OXIDOREDUCTASE MOLYBDENUM COFACTOR ASSEMBLY PROTEIN"/>
    <property type="match status" value="1"/>
</dbReference>
<gene>
    <name evidence="2" type="ORF">SDC9_144964</name>
</gene>
<feature type="domain" description="XdhC Rossmann" evidence="1">
    <location>
        <begin position="67"/>
        <end position="208"/>
    </location>
</feature>
<dbReference type="PANTHER" id="PTHR30388:SF6">
    <property type="entry name" value="XANTHINE DEHYDROGENASE SUBUNIT A-RELATED"/>
    <property type="match status" value="1"/>
</dbReference>
<sequence length="236" mass="25862">MALCEDGSSRGTCGGGNLEKMLTQQVMEGMGEARHFPFAFELAKDLGMVCGGSARGYVRYFSQGPELVIFGAGHCSEALVRLLKNQRFAVTVVDEREGYADKEVFRDVRFLNMTPEEAVGQIRFGPSTYLVVATWGHLLDARAYRVCLGREYAFLGGLGSSKKAASVKTALLREGFEEQEILDLHLPVGIDLADGTPEEIAVSILAELLLVKNHRPLQLKKDAAGPWTPPERTRAE</sequence>
<dbReference type="Gene3D" id="3.40.50.720">
    <property type="entry name" value="NAD(P)-binding Rossmann-like Domain"/>
    <property type="match status" value="1"/>
</dbReference>
<comment type="caution">
    <text evidence="2">The sequence shown here is derived from an EMBL/GenBank/DDBJ whole genome shotgun (WGS) entry which is preliminary data.</text>
</comment>